<feature type="non-terminal residue" evidence="1">
    <location>
        <position position="1"/>
    </location>
</feature>
<reference evidence="1" key="1">
    <citation type="submission" date="2015-07" db="EMBL/GenBank/DDBJ databases">
        <title>Adaptation to a free-living lifestyle via gene acquisitions in the diplomonad Trepomonas sp. PC1.</title>
        <authorList>
            <person name="Xu F."/>
            <person name="Jerlstrom-Hultqvist J."/>
            <person name="Kolisko M."/>
            <person name="Simpson A.G.B."/>
            <person name="Roger A.J."/>
            <person name="Svard S.G."/>
            <person name="Andersson J.O."/>
        </authorList>
    </citation>
    <scope>NUCLEOTIDE SEQUENCE</scope>
    <source>
        <strain evidence="1">PC1</strain>
    </source>
</reference>
<gene>
    <name evidence="1" type="ORF">TPC1_30086</name>
</gene>
<dbReference type="EMBL" id="GDID01006187">
    <property type="protein sequence ID" value="JAP90419.1"/>
    <property type="molecule type" value="Transcribed_RNA"/>
</dbReference>
<sequence>ANNPQFLNNSQLVFQSMQATASVFTIPIIHKHVSLNQFLKNPIQIQIQDAYRLSNEDIFNLNVEILGSKLLKKLIIDYSKNEFDYASCSCSAKFSLNNHIYLTAIQSMTNLIEMIQNMETYQIRDIWLNQYHCCHNNQEFVAALQQMDQLHDNSFDIQLNFQHIKKCLRNMDFISDDDQINVQFLFLTIFKNCNIIRTQIQLFNLLYELRLDENMQQIFNYVRQFKSEMLNLGQAVNNTIQFNLGGLLKAIQTTSTIIKIDSQSLYEFIHLQSGGEVQEVKNLILNILHKFDIKTKIRLSFQADFSDLTIEDCEQYIQSSILMFYCLLYNLNRYDLVQIGFQSICNNVNSSKIKLLIKSQLDNQAQNALQQLSNLSYFSIGFIYCLQFFNNELLQQDDVHKIISLLTYSFVKQYLNFDQKPLTTQFFIATWVNLLSKLTIEQSQFCLLRFCEACDFIQPDQFVDLIKYFADLYEQMSGKQQHSEMQEIVKSHPEMIERLIWILCNNPNQQLIVVKTLSFLINFEPKKVETINYEAQQPVNQSKIRNLIRKLLVNFSTRSLKTKIYYSEVHRCLKQFMVFILTQHSIVNQKTAETEIQSVKALQKTQSMKHFEEKEINYEELIQNFANQFRFVKNLLFNTLLELLEFAAQNNPIAIQLDQNIQCSPENFEIPYIENADEIQVRLDQNTFILQYCNQLFQKEMIDENAQQLFQKAIQLVNMCNYVFLLYREPSLQIFQHQLFQFIFTIFTETIDVQMDLKQSLFKSLLNESTLCFASWLYNNVLSCGKVEFNSIIPLINNRNYAFLANQQNKSSFGRLTALKECYKKALTEFTSIFHFKFKQHVQMEQSSELLSNFIKQFVEKSKFLIKEHQKLFLSILSEPQHLTKQQFNAVLAVEIVNMFLSKQVNPKFVLITQIQQILMMIEYYQIQDEAITDFLLDIVALNQGIEIINYTFSNIQEFIAHFGNNREFFQTVAEIIRYQEHADSAMLIIEYGLQHDLDINHFYSINFDNQQLTNVLNQVLQKYKELHSNVIPIKYKEELLMFDNFMWK</sequence>
<name>A0A146K4K1_9EUKA</name>
<organism evidence="1">
    <name type="scientific">Trepomonas sp. PC1</name>
    <dbReference type="NCBI Taxonomy" id="1076344"/>
    <lineage>
        <taxon>Eukaryota</taxon>
        <taxon>Metamonada</taxon>
        <taxon>Diplomonadida</taxon>
        <taxon>Hexamitidae</taxon>
        <taxon>Hexamitinae</taxon>
        <taxon>Trepomonas</taxon>
    </lineage>
</organism>
<protein>
    <submittedName>
        <fullName evidence="1">Uncharacterized protein</fullName>
    </submittedName>
</protein>
<dbReference type="AlphaFoldDB" id="A0A146K4K1"/>
<accession>A0A146K4K1</accession>
<proteinExistence type="predicted"/>
<evidence type="ECO:0000313" key="1">
    <source>
        <dbReference type="EMBL" id="JAP90419.1"/>
    </source>
</evidence>